<name>A0A2N9MA16_9BACT</name>
<keyword evidence="4" id="KW-0808">Transferase</keyword>
<dbReference type="GO" id="GO:0016757">
    <property type="term" value="F:glycosyltransferase activity"/>
    <property type="evidence" value="ECO:0007669"/>
    <property type="project" value="InterPro"/>
</dbReference>
<protein>
    <submittedName>
        <fullName evidence="4">Glycosyl transferase, group 1 family</fullName>
    </submittedName>
</protein>
<dbReference type="AlphaFoldDB" id="A0A2N9MA16"/>
<dbReference type="InterPro" id="IPR028098">
    <property type="entry name" value="Glyco_trans_4-like_N"/>
</dbReference>
<dbReference type="InterPro" id="IPR001296">
    <property type="entry name" value="Glyco_trans_1"/>
</dbReference>
<feature type="region of interest" description="Disordered" evidence="1">
    <location>
        <begin position="391"/>
        <end position="412"/>
    </location>
</feature>
<evidence type="ECO:0000313" key="4">
    <source>
        <dbReference type="EMBL" id="SPE32301.1"/>
    </source>
</evidence>
<reference evidence="5" key="1">
    <citation type="submission" date="2018-02" db="EMBL/GenBank/DDBJ databases">
        <authorList>
            <person name="Hausmann B."/>
        </authorList>
    </citation>
    <scope>NUCLEOTIDE SEQUENCE [LARGE SCALE GENOMIC DNA]</scope>
    <source>
        <strain evidence="5">Peat soil MAG SbA5</strain>
    </source>
</reference>
<gene>
    <name evidence="4" type="ORF">SBA5_970026</name>
</gene>
<feature type="domain" description="Glycosyl transferase family 1" evidence="2">
    <location>
        <begin position="204"/>
        <end position="346"/>
    </location>
</feature>
<dbReference type="Pfam" id="PF00534">
    <property type="entry name" value="Glycos_transf_1"/>
    <property type="match status" value="1"/>
</dbReference>
<evidence type="ECO:0000259" key="2">
    <source>
        <dbReference type="Pfam" id="PF00534"/>
    </source>
</evidence>
<feature type="domain" description="Glycosyltransferase subfamily 4-like N-terminal" evidence="3">
    <location>
        <begin position="15"/>
        <end position="163"/>
    </location>
</feature>
<dbReference type="OrthoDB" id="9795068at2"/>
<evidence type="ECO:0000313" key="5">
    <source>
        <dbReference type="Proteomes" id="UP000239735"/>
    </source>
</evidence>
<dbReference type="Gene3D" id="3.40.50.2000">
    <property type="entry name" value="Glycogen Phosphorylase B"/>
    <property type="match status" value="2"/>
</dbReference>
<evidence type="ECO:0000256" key="1">
    <source>
        <dbReference type="SAM" id="MobiDB-lite"/>
    </source>
</evidence>
<sequence>MNTLHIIDTFAPTAGGPPEAVRQLAKAYREVGAGIEIVCLDNPGEPFLKGIPCPVHALGQSFLGRYSFSPRLWRWLRENAGRFDGMVMHGIWSFPGVALRFAALRAGRPYGIFVHGQLDPWFYRKYPLKHLKKLLYWPVQYPVLRDALAVFFTAESEPNLAKTTFRPNKWKSAVVGLGITDPEESRRDPALQIEAFYRRFPELQGRRFLLFLARIHAKKGCDLLIEALARIAPSVPDVDLVIAGPDQAGLQAKLQRLAKEIGIAGRVHWPGMIDGDLKWGALRACDAFVLPSHSENFGIAVVESLSVGRPVLISNQVNIWREIECDCVGLVEDDTQEGTERLLRRWFALLPAERDAMAARTRASFERHFTLNRTVVAIDRLFSSAAPTGVENDGAGQVSKDATTLPNHELRA</sequence>
<dbReference type="Pfam" id="PF13579">
    <property type="entry name" value="Glyco_trans_4_4"/>
    <property type="match status" value="1"/>
</dbReference>
<dbReference type="Proteomes" id="UP000239735">
    <property type="component" value="Unassembled WGS sequence"/>
</dbReference>
<dbReference type="SUPFAM" id="SSF53756">
    <property type="entry name" value="UDP-Glycosyltransferase/glycogen phosphorylase"/>
    <property type="match status" value="1"/>
</dbReference>
<proteinExistence type="predicted"/>
<organism evidence="4 5">
    <name type="scientific">Candidatus Sulfuritelmatomonas gaucii</name>
    <dbReference type="NCBI Taxonomy" id="2043161"/>
    <lineage>
        <taxon>Bacteria</taxon>
        <taxon>Pseudomonadati</taxon>
        <taxon>Acidobacteriota</taxon>
        <taxon>Terriglobia</taxon>
        <taxon>Terriglobales</taxon>
        <taxon>Acidobacteriaceae</taxon>
        <taxon>Candidatus Sulfuritelmatomonas</taxon>
    </lineage>
</organism>
<evidence type="ECO:0000259" key="3">
    <source>
        <dbReference type="Pfam" id="PF13579"/>
    </source>
</evidence>
<dbReference type="EMBL" id="OKRB01000160">
    <property type="protein sequence ID" value="SPE32301.1"/>
    <property type="molecule type" value="Genomic_DNA"/>
</dbReference>
<accession>A0A2N9MA16</accession>
<dbReference type="PANTHER" id="PTHR12526">
    <property type="entry name" value="GLYCOSYLTRANSFERASE"/>
    <property type="match status" value="1"/>
</dbReference>